<gene>
    <name evidence="3" type="ORF">G6045_35355</name>
</gene>
<feature type="non-terminal residue" evidence="3">
    <location>
        <position position="91"/>
    </location>
</feature>
<proteinExistence type="predicted"/>
<dbReference type="AlphaFoldDB" id="A0A6G4XTX9"/>
<feature type="transmembrane region" description="Helical" evidence="2">
    <location>
        <begin position="42"/>
        <end position="61"/>
    </location>
</feature>
<evidence type="ECO:0000313" key="4">
    <source>
        <dbReference type="Proteomes" id="UP000481109"/>
    </source>
</evidence>
<accession>A0A6G4XTX9</accession>
<dbReference type="EMBL" id="JAAKZW010000261">
    <property type="protein sequence ID" value="NGO80898.1"/>
    <property type="molecule type" value="Genomic_DNA"/>
</dbReference>
<feature type="region of interest" description="Disordered" evidence="1">
    <location>
        <begin position="64"/>
        <end position="91"/>
    </location>
</feature>
<organism evidence="3 4">
    <name type="scientific">Streptomyces mesophilus</name>
    <dbReference type="NCBI Taxonomy" id="1775132"/>
    <lineage>
        <taxon>Bacteria</taxon>
        <taxon>Bacillati</taxon>
        <taxon>Actinomycetota</taxon>
        <taxon>Actinomycetes</taxon>
        <taxon>Kitasatosporales</taxon>
        <taxon>Streptomycetaceae</taxon>
        <taxon>Streptomyces</taxon>
    </lineage>
</organism>
<protein>
    <submittedName>
        <fullName evidence="3">Uncharacterized protein</fullName>
    </submittedName>
</protein>
<keyword evidence="4" id="KW-1185">Reference proteome</keyword>
<keyword evidence="2" id="KW-0472">Membrane</keyword>
<keyword evidence="2" id="KW-1133">Transmembrane helix</keyword>
<dbReference type="Proteomes" id="UP000481109">
    <property type="component" value="Unassembled WGS sequence"/>
</dbReference>
<feature type="compositionally biased region" description="Low complexity" evidence="1">
    <location>
        <begin position="69"/>
        <end position="91"/>
    </location>
</feature>
<comment type="caution">
    <text evidence="3">The sequence shown here is derived from an EMBL/GenBank/DDBJ whole genome shotgun (WGS) entry which is preliminary data.</text>
</comment>
<evidence type="ECO:0000313" key="3">
    <source>
        <dbReference type="EMBL" id="NGO80898.1"/>
    </source>
</evidence>
<evidence type="ECO:0000256" key="1">
    <source>
        <dbReference type="SAM" id="MobiDB-lite"/>
    </source>
</evidence>
<evidence type="ECO:0000256" key="2">
    <source>
        <dbReference type="SAM" id="Phobius"/>
    </source>
</evidence>
<keyword evidence="2" id="KW-0812">Transmembrane</keyword>
<reference evidence="3 4" key="1">
    <citation type="submission" date="2020-02" db="EMBL/GenBank/DDBJ databases">
        <title>Whole-genome analyses of novel actinobacteria.</title>
        <authorList>
            <person name="Sahin N."/>
            <person name="Tokatli A."/>
        </authorList>
    </citation>
    <scope>NUCLEOTIDE SEQUENCE [LARGE SCALE GENOMIC DNA]</scope>
    <source>
        <strain evidence="3 4">YC504</strain>
    </source>
</reference>
<sequence length="91" mass="9476">MTHLDLEEELAAAMLDRTEQVPPRAYDVDAVFATVQKRRRRLQWGAAAAVAAVALGAGFVAQNGPGRVATPAQATPTPSAATQSTSPPAHV</sequence>
<name>A0A6G4XTX9_9ACTN</name>